<dbReference type="InterPro" id="IPR011009">
    <property type="entry name" value="Kinase-like_dom_sf"/>
</dbReference>
<dbReference type="AlphaFoldDB" id="A0A4R4PLY3"/>
<organism evidence="2 3">
    <name type="scientific">Kribbella albertanoniae</name>
    <dbReference type="NCBI Taxonomy" id="1266829"/>
    <lineage>
        <taxon>Bacteria</taxon>
        <taxon>Bacillati</taxon>
        <taxon>Actinomycetota</taxon>
        <taxon>Actinomycetes</taxon>
        <taxon>Propionibacteriales</taxon>
        <taxon>Kribbellaceae</taxon>
        <taxon>Kribbella</taxon>
    </lineage>
</organism>
<dbReference type="SUPFAM" id="SSF56112">
    <property type="entry name" value="Protein kinase-like (PK-like)"/>
    <property type="match status" value="1"/>
</dbReference>
<proteinExistence type="predicted"/>
<reference evidence="2 3" key="1">
    <citation type="submission" date="2019-03" db="EMBL/GenBank/DDBJ databases">
        <title>Draft genome sequences of novel Actinobacteria.</title>
        <authorList>
            <person name="Sahin N."/>
            <person name="Ay H."/>
            <person name="Saygin H."/>
        </authorList>
    </citation>
    <scope>NUCLEOTIDE SEQUENCE [LARGE SCALE GENOMIC DNA]</scope>
    <source>
        <strain evidence="2 3">JCM 30547</strain>
    </source>
</reference>
<evidence type="ECO:0000259" key="1">
    <source>
        <dbReference type="Pfam" id="PF01636"/>
    </source>
</evidence>
<dbReference type="Gene3D" id="3.90.1200.10">
    <property type="match status" value="1"/>
</dbReference>
<comment type="caution">
    <text evidence="2">The sequence shown here is derived from an EMBL/GenBank/DDBJ whole genome shotgun (WGS) entry which is preliminary data.</text>
</comment>
<protein>
    <recommendedName>
        <fullName evidence="1">Aminoglycoside phosphotransferase domain-containing protein</fullName>
    </recommendedName>
</protein>
<evidence type="ECO:0000313" key="2">
    <source>
        <dbReference type="EMBL" id="TDC23112.1"/>
    </source>
</evidence>
<gene>
    <name evidence="2" type="ORF">E1261_29225</name>
</gene>
<feature type="domain" description="Aminoglycoside phosphotransferase" evidence="1">
    <location>
        <begin position="8"/>
        <end position="135"/>
    </location>
</feature>
<dbReference type="InterPro" id="IPR002575">
    <property type="entry name" value="Aminoglycoside_PTrfase"/>
</dbReference>
<dbReference type="Proteomes" id="UP000295075">
    <property type="component" value="Unassembled WGS sequence"/>
</dbReference>
<dbReference type="OrthoDB" id="3816435at2"/>
<dbReference type="EMBL" id="SMKA01000172">
    <property type="protein sequence ID" value="TDC23112.1"/>
    <property type="molecule type" value="Genomic_DNA"/>
</dbReference>
<dbReference type="Pfam" id="PF01636">
    <property type="entry name" value="APH"/>
    <property type="match status" value="1"/>
</dbReference>
<keyword evidence="3" id="KW-1185">Reference proteome</keyword>
<accession>A0A4R4PLY3</accession>
<name>A0A4R4PLY3_9ACTN</name>
<sequence>MEPVEVDAARMAEALGRFGRVEIAEPPWGARDVLRDRLATVEARGGWDVLWEHVSASLREALQSLWVRRFAALAELDALPRVPTHGDAHPGNLSGWDGENVVALDWEQFGLGPAGFDLGYLVVAVPEHAGSMLAVESVVRRGAVLTAAFTVASRAAWSLGQPSPGDHLDRLRQLAYYIEEASSQAL</sequence>
<evidence type="ECO:0000313" key="3">
    <source>
        <dbReference type="Proteomes" id="UP000295075"/>
    </source>
</evidence>